<dbReference type="InterPro" id="IPR036188">
    <property type="entry name" value="FAD/NAD-bd_sf"/>
</dbReference>
<dbReference type="PANTHER" id="PTHR43476:SF5">
    <property type="entry name" value="FAD-DEPENDENT MONOOXYGENASE"/>
    <property type="match status" value="1"/>
</dbReference>
<gene>
    <name evidence="3" type="ORF">SAMN04488000_102379</name>
</gene>
<dbReference type="AlphaFoldDB" id="A0A1H9EPN6"/>
<sequence length="420" mass="45355">MVEPQEVTEAECVVVGGGPAGVVLGYLLARAGLRVVLLEAQADFNRRFRGDTLAPSVLDYLDQLGLADEILNTIPHTRARAFQWHTPKKTYTIARYDKTSAKHPYYALIPQALFLPHMVKLAAAHPGFEVRMRAKVNQLLRDDTGRVCGVRHTGEGGQREVRARLVIAADGRNSKVRVLAGAQTTQLGASLDLLWREFPRRDGDPALSGLQLFGHPLGTIAVLNQVDHWQIGFTIEAGSFPRLREGGAGPVVAALRTSLPWLGDRVDAIADPAEFTLLPVRITKVDRWYRPGVLLIGDAAHVISPVGGNGINFAICDAAETANRIAGVLLDGGPDAELDAACAEVEARRRPPVQAEQERQVRIERGSAARVRRGLASPAPVLRLVAAVKPLATFFGSLNAKGLMAPAAPADVILRRETQV</sequence>
<keyword evidence="4" id="KW-1185">Reference proteome</keyword>
<evidence type="ECO:0000259" key="2">
    <source>
        <dbReference type="Pfam" id="PF01494"/>
    </source>
</evidence>
<name>A0A1H9EPN6_9PSEU</name>
<accession>A0A1H9EPN6</accession>
<dbReference type="InterPro" id="IPR002938">
    <property type="entry name" value="FAD-bd"/>
</dbReference>
<dbReference type="SUPFAM" id="SSF51905">
    <property type="entry name" value="FAD/NAD(P)-binding domain"/>
    <property type="match status" value="1"/>
</dbReference>
<dbReference type="PRINTS" id="PR00420">
    <property type="entry name" value="RNGMNOXGNASE"/>
</dbReference>
<keyword evidence="1" id="KW-0560">Oxidoreductase</keyword>
<dbReference type="Proteomes" id="UP000199503">
    <property type="component" value="Unassembled WGS sequence"/>
</dbReference>
<dbReference type="InterPro" id="IPR050631">
    <property type="entry name" value="PheA/TfdB_FAD_monoxygenase"/>
</dbReference>
<evidence type="ECO:0000313" key="3">
    <source>
        <dbReference type="EMBL" id="SEQ27547.1"/>
    </source>
</evidence>
<evidence type="ECO:0000313" key="4">
    <source>
        <dbReference type="Proteomes" id="UP000199503"/>
    </source>
</evidence>
<feature type="domain" description="FAD-binding" evidence="2">
    <location>
        <begin position="10"/>
        <end position="348"/>
    </location>
</feature>
<dbReference type="PANTHER" id="PTHR43476">
    <property type="entry name" value="3-(3-HYDROXY-PHENYL)PROPIONATE/3-HYDROXYCINNAMIC ACID HYDROXYLASE"/>
    <property type="match status" value="1"/>
</dbReference>
<dbReference type="Pfam" id="PF01494">
    <property type="entry name" value="FAD_binding_3"/>
    <property type="match status" value="1"/>
</dbReference>
<dbReference type="OrthoDB" id="9791689at2"/>
<dbReference type="RefSeq" id="WP_089911575.1">
    <property type="nucleotide sequence ID" value="NZ_FOFV01000002.1"/>
</dbReference>
<dbReference type="EMBL" id="FOFV01000002">
    <property type="protein sequence ID" value="SEQ27547.1"/>
    <property type="molecule type" value="Genomic_DNA"/>
</dbReference>
<dbReference type="GO" id="GO:0016491">
    <property type="term" value="F:oxidoreductase activity"/>
    <property type="evidence" value="ECO:0007669"/>
    <property type="project" value="UniProtKB-KW"/>
</dbReference>
<reference evidence="4" key="1">
    <citation type="submission" date="2016-10" db="EMBL/GenBank/DDBJ databases">
        <authorList>
            <person name="Varghese N."/>
            <person name="Submissions S."/>
        </authorList>
    </citation>
    <scope>NUCLEOTIDE SEQUENCE [LARGE SCALE GENOMIC DNA]</scope>
    <source>
        <strain evidence="4">DSM 44437</strain>
    </source>
</reference>
<proteinExistence type="predicted"/>
<protein>
    <submittedName>
        <fullName evidence="3">2-polyprenyl-6-methoxyphenol hydroxylase</fullName>
    </submittedName>
</protein>
<evidence type="ECO:0000256" key="1">
    <source>
        <dbReference type="ARBA" id="ARBA00023002"/>
    </source>
</evidence>
<dbReference type="GO" id="GO:0071949">
    <property type="term" value="F:FAD binding"/>
    <property type="evidence" value="ECO:0007669"/>
    <property type="project" value="InterPro"/>
</dbReference>
<dbReference type="STRING" id="65499.SAMN04488000_102379"/>
<dbReference type="Gene3D" id="3.50.50.60">
    <property type="entry name" value="FAD/NAD(P)-binding domain"/>
    <property type="match status" value="2"/>
</dbReference>
<organism evidence="3 4">
    <name type="scientific">Lentzea albida</name>
    <dbReference type="NCBI Taxonomy" id="65499"/>
    <lineage>
        <taxon>Bacteria</taxon>
        <taxon>Bacillati</taxon>
        <taxon>Actinomycetota</taxon>
        <taxon>Actinomycetes</taxon>
        <taxon>Pseudonocardiales</taxon>
        <taxon>Pseudonocardiaceae</taxon>
        <taxon>Lentzea</taxon>
    </lineage>
</organism>